<reference evidence="5" key="1">
    <citation type="submission" date="2020-12" db="EMBL/GenBank/DDBJ databases">
        <title>Metabolic potential, ecology and presence of endohyphal bacteria is reflected in genomic diversity of Mucoromycotina.</title>
        <authorList>
            <person name="Muszewska A."/>
            <person name="Okrasinska A."/>
            <person name="Steczkiewicz K."/>
            <person name="Drgas O."/>
            <person name="Orlowska M."/>
            <person name="Perlinska-Lenart U."/>
            <person name="Aleksandrzak-Piekarczyk T."/>
            <person name="Szatraj K."/>
            <person name="Zielenkiewicz U."/>
            <person name="Pilsyk S."/>
            <person name="Malc E."/>
            <person name="Mieczkowski P."/>
            <person name="Kruszewska J.S."/>
            <person name="Biernat P."/>
            <person name="Pawlowska J."/>
        </authorList>
    </citation>
    <scope>NUCLEOTIDE SEQUENCE</scope>
    <source>
        <strain evidence="5">WA0000017839</strain>
    </source>
</reference>
<comment type="caution">
    <text evidence="5">The sequence shown here is derived from an EMBL/GenBank/DDBJ whole genome shotgun (WGS) entry which is preliminary data.</text>
</comment>
<feature type="coiled-coil region" evidence="3">
    <location>
        <begin position="6"/>
        <end position="41"/>
    </location>
</feature>
<accession>A0A8H7UT07</accession>
<dbReference type="GO" id="GO:0046872">
    <property type="term" value="F:metal ion binding"/>
    <property type="evidence" value="ECO:0007669"/>
    <property type="project" value="UniProtKB-KW"/>
</dbReference>
<dbReference type="Proteomes" id="UP000603453">
    <property type="component" value="Unassembled WGS sequence"/>
</dbReference>
<name>A0A8H7UT07_9FUNG</name>
<keyword evidence="6" id="KW-1185">Reference proteome</keyword>
<dbReference type="AlphaFoldDB" id="A0A8H7UT07"/>
<evidence type="ECO:0000313" key="5">
    <source>
        <dbReference type="EMBL" id="KAG2190988.1"/>
    </source>
</evidence>
<evidence type="ECO:0000256" key="3">
    <source>
        <dbReference type="SAM" id="Coils"/>
    </source>
</evidence>
<sequence>MSEYIINLWRNNLTSAYNRLREVEEQTLEEFEDEYEEEYEDDFEEDMSSTMYNDGQRLDIQSLTDEMSIHLFRFTYQQIQSVVTSRQLTQRITYRANTSQQFHWDTIEAFAIMLRRLAYLSRLIDRELLFGISYSTICTIFNEMSVLLYSKYNEGIRLTRNHLRPYNLRRFSEAIIQKGSPYTEVVGFIDGTLYAVCRPGENQGSLYNGHVRQHGLKYQAVVTPDGITVSLCGPFAGAIHDMNMLDSSDIVSELDEILDCEDIGDEFYALYGDPAYRPSSCLIRPF</sequence>
<protein>
    <recommendedName>
        <fullName evidence="4">DDE Tnp4 domain-containing protein</fullName>
    </recommendedName>
</protein>
<evidence type="ECO:0000256" key="1">
    <source>
        <dbReference type="ARBA" id="ARBA00001968"/>
    </source>
</evidence>
<dbReference type="EMBL" id="JAEPRD010000498">
    <property type="protein sequence ID" value="KAG2190988.1"/>
    <property type="molecule type" value="Genomic_DNA"/>
</dbReference>
<keyword evidence="3" id="KW-0175">Coiled coil</keyword>
<organism evidence="5 6">
    <name type="scientific">Mucor saturninus</name>
    <dbReference type="NCBI Taxonomy" id="64648"/>
    <lineage>
        <taxon>Eukaryota</taxon>
        <taxon>Fungi</taxon>
        <taxon>Fungi incertae sedis</taxon>
        <taxon>Mucoromycota</taxon>
        <taxon>Mucoromycotina</taxon>
        <taxon>Mucoromycetes</taxon>
        <taxon>Mucorales</taxon>
        <taxon>Mucorineae</taxon>
        <taxon>Mucoraceae</taxon>
        <taxon>Mucor</taxon>
    </lineage>
</organism>
<comment type="cofactor">
    <cofactor evidence="1">
        <name>a divalent metal cation</name>
        <dbReference type="ChEBI" id="CHEBI:60240"/>
    </cofactor>
</comment>
<dbReference type="InterPro" id="IPR027806">
    <property type="entry name" value="HARBI1_dom"/>
</dbReference>
<feature type="domain" description="DDE Tnp4" evidence="4">
    <location>
        <begin position="189"/>
        <end position="285"/>
    </location>
</feature>
<evidence type="ECO:0000256" key="2">
    <source>
        <dbReference type="ARBA" id="ARBA00022723"/>
    </source>
</evidence>
<evidence type="ECO:0000259" key="4">
    <source>
        <dbReference type="Pfam" id="PF13359"/>
    </source>
</evidence>
<dbReference type="OrthoDB" id="2283980at2759"/>
<proteinExistence type="predicted"/>
<dbReference type="Pfam" id="PF13359">
    <property type="entry name" value="DDE_Tnp_4"/>
    <property type="match status" value="1"/>
</dbReference>
<evidence type="ECO:0000313" key="6">
    <source>
        <dbReference type="Proteomes" id="UP000603453"/>
    </source>
</evidence>
<gene>
    <name evidence="5" type="ORF">INT47_010128</name>
</gene>
<keyword evidence="2" id="KW-0479">Metal-binding</keyword>